<keyword evidence="17" id="KW-1185">Reference proteome</keyword>
<accession>A0A9Q0N259</accession>
<reference evidence="16" key="1">
    <citation type="submission" date="2022-07" db="EMBL/GenBank/DDBJ databases">
        <authorList>
            <person name="Trinca V."/>
            <person name="Uliana J.V.C."/>
            <person name="Torres T.T."/>
            <person name="Ward R.J."/>
            <person name="Monesi N."/>
        </authorList>
    </citation>
    <scope>NUCLEOTIDE SEQUENCE</scope>
    <source>
        <strain evidence="16">HSMRA1968</strain>
        <tissue evidence="16">Whole embryos</tissue>
    </source>
</reference>
<evidence type="ECO:0000256" key="11">
    <source>
        <dbReference type="ARBA" id="ARBA00041879"/>
    </source>
</evidence>
<evidence type="ECO:0000313" key="17">
    <source>
        <dbReference type="Proteomes" id="UP001151699"/>
    </source>
</evidence>
<evidence type="ECO:0000256" key="3">
    <source>
        <dbReference type="ARBA" id="ARBA00022448"/>
    </source>
</evidence>
<evidence type="ECO:0000256" key="10">
    <source>
        <dbReference type="ARBA" id="ARBA00040836"/>
    </source>
</evidence>
<dbReference type="FunFam" id="1.50.40.10:FF:000011">
    <property type="entry name" value="Mitochondrial thiamine pyrophosphate carrier 1"/>
    <property type="match status" value="1"/>
</dbReference>
<evidence type="ECO:0000256" key="6">
    <source>
        <dbReference type="ARBA" id="ARBA00022989"/>
    </source>
</evidence>
<dbReference type="AlphaFoldDB" id="A0A9Q0N259"/>
<evidence type="ECO:0000256" key="9">
    <source>
        <dbReference type="ARBA" id="ARBA00037549"/>
    </source>
</evidence>
<comment type="caution">
    <text evidence="16">The sequence shown here is derived from an EMBL/GenBank/DDBJ whole genome shotgun (WGS) entry which is preliminary data.</text>
</comment>
<keyword evidence="7" id="KW-0496">Mitochondrion</keyword>
<dbReference type="Proteomes" id="UP001151699">
    <property type="component" value="Chromosome B"/>
</dbReference>
<evidence type="ECO:0000256" key="12">
    <source>
        <dbReference type="ARBA" id="ARBA00050799"/>
    </source>
</evidence>
<dbReference type="GO" id="GO:0031966">
    <property type="term" value="C:mitochondrial membrane"/>
    <property type="evidence" value="ECO:0007669"/>
    <property type="project" value="UniProtKB-SubCell"/>
</dbReference>
<protein>
    <recommendedName>
        <fullName evidence="10">Mitochondrial thiamine pyrophosphate carrier</fullName>
    </recommendedName>
    <alternativeName>
        <fullName evidence="11">Solute carrier family 25 member 19</fullName>
    </alternativeName>
</protein>
<dbReference type="InterPro" id="IPR002067">
    <property type="entry name" value="MCP"/>
</dbReference>
<evidence type="ECO:0000256" key="2">
    <source>
        <dbReference type="ARBA" id="ARBA00006375"/>
    </source>
</evidence>
<dbReference type="InterPro" id="IPR018108">
    <property type="entry name" value="MCP_transmembrane"/>
</dbReference>
<comment type="catalytic activity">
    <reaction evidence="12">
        <text>thiamine phosphate(out) + thiamine diphosphate(in) = thiamine phosphate(in) + thiamine diphosphate(out)</text>
        <dbReference type="Rhea" id="RHEA:73383"/>
        <dbReference type="ChEBI" id="CHEBI:37575"/>
        <dbReference type="ChEBI" id="CHEBI:58937"/>
    </reaction>
</comment>
<evidence type="ECO:0000256" key="8">
    <source>
        <dbReference type="ARBA" id="ARBA00023136"/>
    </source>
</evidence>
<dbReference type="OrthoDB" id="18574at2759"/>
<dbReference type="InterPro" id="IPR023395">
    <property type="entry name" value="MCP_dom_sf"/>
</dbReference>
<gene>
    <name evidence="16" type="primary">SLC25A19</name>
    <name evidence="16" type="ORF">Bhyg_06194</name>
</gene>
<name>A0A9Q0N259_9DIPT</name>
<feature type="repeat" description="Solcar" evidence="13">
    <location>
        <begin position="21"/>
        <end position="115"/>
    </location>
</feature>
<dbReference type="GO" id="GO:0090422">
    <property type="term" value="F:thiamine pyrophosphate transmembrane transporter activity"/>
    <property type="evidence" value="ECO:0007669"/>
    <property type="project" value="UniProtKB-ARBA"/>
</dbReference>
<evidence type="ECO:0000256" key="14">
    <source>
        <dbReference type="RuleBase" id="RU000488"/>
    </source>
</evidence>
<comment type="similarity">
    <text evidence="2 14">Belongs to the mitochondrial carrier (TC 2.A.29) family.</text>
</comment>
<keyword evidence="5" id="KW-0677">Repeat</keyword>
<evidence type="ECO:0000256" key="13">
    <source>
        <dbReference type="PROSITE-ProRule" id="PRU00282"/>
    </source>
</evidence>
<feature type="transmembrane region" description="Helical" evidence="15">
    <location>
        <begin position="224"/>
        <end position="244"/>
    </location>
</feature>
<dbReference type="PANTHER" id="PTHR24089">
    <property type="entry name" value="SOLUTE CARRIER FAMILY 25"/>
    <property type="match status" value="1"/>
</dbReference>
<comment type="subcellular location">
    <subcellularLocation>
        <location evidence="1">Mitochondrion membrane</location>
        <topology evidence="1">Multi-pass membrane protein</topology>
    </subcellularLocation>
</comment>
<dbReference type="SUPFAM" id="SSF103506">
    <property type="entry name" value="Mitochondrial carrier"/>
    <property type="match status" value="1"/>
</dbReference>
<feature type="non-terminal residue" evidence="16">
    <location>
        <position position="1"/>
    </location>
</feature>
<sequence length="323" mass="36442">MADHDAIVKIVPVDNHPHYYQDQLKHALAGGTAAVVTRVFVQPLDVLKIRFQLQVEPFSSSYYHRSKYTSLYQASACILREEGVRAFWKGHIPAQLLSVFYGMAQFWGYEILKDKSKEMHWHQRHKNLSNFTCGGLAGALGTFVTTPLDVIRTRLIAQDNRRGYTSMLHAAKTILRSDGVSGLYRGLIPGIMQVTPLTGINFMFYNWLGSTTVEVMKLQSKSNIPAAVALMNGAMAGFLSKIMVYPMDLAKKRMQIQGFAEHRKNYGAHFACNGMIDCFRNTVRQEGFLGLYKGMSPSIYKAALTSALNFGVYDQIRKYTWTE</sequence>
<feature type="repeat" description="Solcar" evidence="13">
    <location>
        <begin position="125"/>
        <end position="211"/>
    </location>
</feature>
<keyword evidence="3 14" id="KW-0813">Transport</keyword>
<feature type="repeat" description="Solcar" evidence="13">
    <location>
        <begin position="224"/>
        <end position="319"/>
    </location>
</feature>
<dbReference type="PROSITE" id="PS50920">
    <property type="entry name" value="SOLCAR"/>
    <property type="match status" value="3"/>
</dbReference>
<keyword evidence="6 15" id="KW-1133">Transmembrane helix</keyword>
<organism evidence="16 17">
    <name type="scientific">Pseudolycoriella hygida</name>
    <dbReference type="NCBI Taxonomy" id="35572"/>
    <lineage>
        <taxon>Eukaryota</taxon>
        <taxon>Metazoa</taxon>
        <taxon>Ecdysozoa</taxon>
        <taxon>Arthropoda</taxon>
        <taxon>Hexapoda</taxon>
        <taxon>Insecta</taxon>
        <taxon>Pterygota</taxon>
        <taxon>Neoptera</taxon>
        <taxon>Endopterygota</taxon>
        <taxon>Diptera</taxon>
        <taxon>Nematocera</taxon>
        <taxon>Sciaroidea</taxon>
        <taxon>Sciaridae</taxon>
        <taxon>Pseudolycoriella</taxon>
    </lineage>
</organism>
<dbReference type="EMBL" id="WJQU01000002">
    <property type="protein sequence ID" value="KAJ6641259.1"/>
    <property type="molecule type" value="Genomic_DNA"/>
</dbReference>
<dbReference type="PRINTS" id="PR00926">
    <property type="entry name" value="MITOCARRIER"/>
</dbReference>
<keyword evidence="8 13" id="KW-0472">Membrane</keyword>
<evidence type="ECO:0000256" key="5">
    <source>
        <dbReference type="ARBA" id="ARBA00022737"/>
    </source>
</evidence>
<evidence type="ECO:0000313" key="16">
    <source>
        <dbReference type="EMBL" id="KAJ6641259.1"/>
    </source>
</evidence>
<evidence type="ECO:0000256" key="4">
    <source>
        <dbReference type="ARBA" id="ARBA00022692"/>
    </source>
</evidence>
<evidence type="ECO:0000256" key="1">
    <source>
        <dbReference type="ARBA" id="ARBA00004225"/>
    </source>
</evidence>
<keyword evidence="4 13" id="KW-0812">Transmembrane</keyword>
<evidence type="ECO:0000256" key="15">
    <source>
        <dbReference type="SAM" id="Phobius"/>
    </source>
</evidence>
<evidence type="ECO:0000256" key="7">
    <source>
        <dbReference type="ARBA" id="ARBA00023128"/>
    </source>
</evidence>
<proteinExistence type="inferred from homology"/>
<dbReference type="Gene3D" id="1.50.40.10">
    <property type="entry name" value="Mitochondrial carrier domain"/>
    <property type="match status" value="1"/>
</dbReference>
<comment type="function">
    <text evidence="9">Mitochondrial transporter mediating uptake of thiamine diphosphate into mitochondria. It is not clear if the antiporter activity is affected by the membrane potential or by the proton electrochemical gradient.</text>
</comment>
<dbReference type="Pfam" id="PF00153">
    <property type="entry name" value="Mito_carr"/>
    <property type="match status" value="3"/>
</dbReference>
<feature type="transmembrane region" description="Helical" evidence="15">
    <location>
        <begin position="182"/>
        <end position="204"/>
    </location>
</feature>